<keyword evidence="10" id="KW-0325">Glycoprotein</keyword>
<evidence type="ECO:0000256" key="8">
    <source>
        <dbReference type="ARBA" id="ARBA00023034"/>
    </source>
</evidence>
<keyword evidence="9" id="KW-0472">Membrane</keyword>
<dbReference type="PANTHER" id="PTHR46779">
    <property type="entry name" value="BETA-1,6-GALACTOSYLTRANSFERASE GALT29A"/>
    <property type="match status" value="1"/>
</dbReference>
<keyword evidence="7" id="KW-1133">Transmembrane helix</keyword>
<keyword evidence="4 11" id="KW-0808">Transferase</keyword>
<keyword evidence="12" id="KW-1185">Reference proteome</keyword>
<evidence type="ECO:0000256" key="3">
    <source>
        <dbReference type="ARBA" id="ARBA00022676"/>
    </source>
</evidence>
<dbReference type="PANTHER" id="PTHR46779:SF1">
    <property type="entry name" value="BETA-1,6-GALACTOSYLTRANSFERASE GALT29A"/>
    <property type="match status" value="1"/>
</dbReference>
<evidence type="ECO:0000256" key="6">
    <source>
        <dbReference type="ARBA" id="ARBA00022968"/>
    </source>
</evidence>
<dbReference type="OrthoDB" id="10264956at2759"/>
<protein>
    <submittedName>
        <fullName evidence="11">CMP-N-acetylneuraminate-beta-1,4-galactoside alpha-2,3-sialyltransferase-like protein</fullName>
    </submittedName>
</protein>
<keyword evidence="6" id="KW-0735">Signal-anchor</keyword>
<dbReference type="Proteomes" id="UP000623129">
    <property type="component" value="Unassembled WGS sequence"/>
</dbReference>
<dbReference type="InterPro" id="IPR001675">
    <property type="entry name" value="Glyco_trans_29"/>
</dbReference>
<dbReference type="GO" id="GO:0008373">
    <property type="term" value="F:sialyltransferase activity"/>
    <property type="evidence" value="ECO:0007669"/>
    <property type="project" value="InterPro"/>
</dbReference>
<accession>A0A833VEL5</accession>
<evidence type="ECO:0000256" key="5">
    <source>
        <dbReference type="ARBA" id="ARBA00022692"/>
    </source>
</evidence>
<dbReference type="InterPro" id="IPR038578">
    <property type="entry name" value="GT29-like_sf"/>
</dbReference>
<comment type="subcellular location">
    <subcellularLocation>
        <location evidence="1">Golgi apparatus membrane</location>
        <topology evidence="1">Single-pass type II membrane protein</topology>
    </subcellularLocation>
</comment>
<sequence length="395" mass="44961">MKRSLRSLSLPLLLFLFLLASVAFRSVIFPSFLFCQSYPQNRNIYIDAPLLSLSLHEPADSSLQTDIFDLLQASLESFDTIGGKYRTFSLWRGISSDESVRPRSLARIRLPVRTGTRYPPDRRVILPLFRHSLATWARSHNAELSFSVMSELTQLVKRPIEIFNGLKDSSEPYSTCAVVGNSGILLGSNHGELINSHEFVIRLNNARVTGYVRDVGSKTSLSFVNSNILHLCTRRVGCQCHPYGENVPIAMYMCQPRHFLDYVVCNSSHKAPLLITDPRFDNLCARITKYYSLKRFAYSTGLSPTRWNETHDETTFHYSSGFQAVMLALGICKRVSSFGFGKIKSAKHHYHSNQKAELDLHDYEAEYMIYQDLIKQPKTIPFLAGFRAPPLVFYH</sequence>
<evidence type="ECO:0000256" key="9">
    <source>
        <dbReference type="ARBA" id="ARBA00023136"/>
    </source>
</evidence>
<dbReference type="CDD" id="cd19952">
    <property type="entry name" value="GT29"/>
    <property type="match status" value="1"/>
</dbReference>
<comment type="caution">
    <text evidence="11">The sequence shown here is derived from an EMBL/GenBank/DDBJ whole genome shotgun (WGS) entry which is preliminary data.</text>
</comment>
<dbReference type="Gene3D" id="3.90.1480.20">
    <property type="entry name" value="Glycosyl transferase family 29"/>
    <property type="match status" value="1"/>
</dbReference>
<proteinExistence type="inferred from homology"/>
<evidence type="ECO:0000256" key="4">
    <source>
        <dbReference type="ARBA" id="ARBA00022679"/>
    </source>
</evidence>
<evidence type="ECO:0000256" key="1">
    <source>
        <dbReference type="ARBA" id="ARBA00004323"/>
    </source>
</evidence>
<evidence type="ECO:0000313" key="11">
    <source>
        <dbReference type="EMBL" id="KAF3321779.1"/>
    </source>
</evidence>
<evidence type="ECO:0000256" key="10">
    <source>
        <dbReference type="ARBA" id="ARBA00023180"/>
    </source>
</evidence>
<comment type="similarity">
    <text evidence="2">Belongs to the glycosyltransferase 29 family.</text>
</comment>
<evidence type="ECO:0000256" key="7">
    <source>
        <dbReference type="ARBA" id="ARBA00022989"/>
    </source>
</evidence>
<reference evidence="11" key="1">
    <citation type="submission" date="2020-01" db="EMBL/GenBank/DDBJ databases">
        <title>Genome sequence of Kobresia littledalei, the first chromosome-level genome in the family Cyperaceae.</title>
        <authorList>
            <person name="Qu G."/>
        </authorList>
    </citation>
    <scope>NUCLEOTIDE SEQUENCE</scope>
    <source>
        <strain evidence="11">C.B.Clarke</strain>
        <tissue evidence="11">Leaf</tissue>
    </source>
</reference>
<keyword evidence="5" id="KW-0812">Transmembrane</keyword>
<evidence type="ECO:0000313" key="12">
    <source>
        <dbReference type="Proteomes" id="UP000623129"/>
    </source>
</evidence>
<dbReference type="EMBL" id="SWLB01000026">
    <property type="protein sequence ID" value="KAF3321779.1"/>
    <property type="molecule type" value="Genomic_DNA"/>
</dbReference>
<organism evidence="11 12">
    <name type="scientific">Carex littledalei</name>
    <dbReference type="NCBI Taxonomy" id="544730"/>
    <lineage>
        <taxon>Eukaryota</taxon>
        <taxon>Viridiplantae</taxon>
        <taxon>Streptophyta</taxon>
        <taxon>Embryophyta</taxon>
        <taxon>Tracheophyta</taxon>
        <taxon>Spermatophyta</taxon>
        <taxon>Magnoliopsida</taxon>
        <taxon>Liliopsida</taxon>
        <taxon>Poales</taxon>
        <taxon>Cyperaceae</taxon>
        <taxon>Cyperoideae</taxon>
        <taxon>Cariceae</taxon>
        <taxon>Carex</taxon>
        <taxon>Carex subgen. Euthyceras</taxon>
    </lineage>
</organism>
<name>A0A833VEL5_9POAL</name>
<gene>
    <name evidence="11" type="ORF">FCM35_KLT13995</name>
</gene>
<dbReference type="GO" id="GO:0000139">
    <property type="term" value="C:Golgi membrane"/>
    <property type="evidence" value="ECO:0007669"/>
    <property type="project" value="UniProtKB-SubCell"/>
</dbReference>
<keyword evidence="3 11" id="KW-0328">Glycosyltransferase</keyword>
<dbReference type="Pfam" id="PF00777">
    <property type="entry name" value="Glyco_transf_29"/>
    <property type="match status" value="1"/>
</dbReference>
<keyword evidence="8" id="KW-0333">Golgi apparatus</keyword>
<evidence type="ECO:0000256" key="2">
    <source>
        <dbReference type="ARBA" id="ARBA00006003"/>
    </source>
</evidence>
<dbReference type="AlphaFoldDB" id="A0A833VEL5"/>